<comment type="caution">
    <text evidence="2">The sequence shown here is derived from an EMBL/GenBank/DDBJ whole genome shotgun (WGS) entry which is preliminary data.</text>
</comment>
<sequence length="150" mass="17325">MSNLEEYQYTRLPTGKYTRVIRLLPSMRFENPIQITLDIVSLEPPPEYEALSYAWEGQTPDQAIDCGGQRLLVTQTCFNALRRLRRKRRSRTLWIDGICIDQHSTEEKNHQVALMGPIYSSAQLVVIWLGEGRPGVDLLFKLLRRYGADT</sequence>
<dbReference type="AlphaFoldDB" id="A0A8H6K4T3"/>
<evidence type="ECO:0000259" key="1">
    <source>
        <dbReference type="Pfam" id="PF06985"/>
    </source>
</evidence>
<dbReference type="InterPro" id="IPR010730">
    <property type="entry name" value="HET"/>
</dbReference>
<accession>A0A8H6K4T3</accession>
<dbReference type="OrthoDB" id="2157530at2759"/>
<name>A0A8H6K4T3_9PEZI</name>
<dbReference type="Proteomes" id="UP000639643">
    <property type="component" value="Unassembled WGS sequence"/>
</dbReference>
<evidence type="ECO:0000313" key="3">
    <source>
        <dbReference type="Proteomes" id="UP000639643"/>
    </source>
</evidence>
<dbReference type="PANTHER" id="PTHR24148">
    <property type="entry name" value="ANKYRIN REPEAT DOMAIN-CONTAINING PROTEIN 39 HOMOLOG-RELATED"/>
    <property type="match status" value="1"/>
</dbReference>
<evidence type="ECO:0000313" key="2">
    <source>
        <dbReference type="EMBL" id="KAF6824408.1"/>
    </source>
</evidence>
<dbReference type="InterPro" id="IPR052895">
    <property type="entry name" value="HetReg/Transcr_Mod"/>
</dbReference>
<organism evidence="2 3">
    <name type="scientific">Colletotrichum musicola</name>
    <dbReference type="NCBI Taxonomy" id="2175873"/>
    <lineage>
        <taxon>Eukaryota</taxon>
        <taxon>Fungi</taxon>
        <taxon>Dikarya</taxon>
        <taxon>Ascomycota</taxon>
        <taxon>Pezizomycotina</taxon>
        <taxon>Sordariomycetes</taxon>
        <taxon>Hypocreomycetidae</taxon>
        <taxon>Glomerellales</taxon>
        <taxon>Glomerellaceae</taxon>
        <taxon>Colletotrichum</taxon>
        <taxon>Colletotrichum orchidearum species complex</taxon>
    </lineage>
</organism>
<reference evidence="2" key="1">
    <citation type="journal article" date="2020" name="Phytopathology">
        <title>Genome Sequence Resources of Colletotrichum truncatum, C. plurivorum, C. musicola, and C. sojae: Four Species Pathogenic to Soybean (Glycine max).</title>
        <authorList>
            <person name="Rogerio F."/>
            <person name="Boufleur T.R."/>
            <person name="Ciampi-Guillardi M."/>
            <person name="Sukno S.A."/>
            <person name="Thon M.R."/>
            <person name="Massola Junior N.S."/>
            <person name="Baroncelli R."/>
        </authorList>
    </citation>
    <scope>NUCLEOTIDE SEQUENCE</scope>
    <source>
        <strain evidence="2">LFN0074</strain>
    </source>
</reference>
<keyword evidence="3" id="KW-1185">Reference proteome</keyword>
<dbReference type="EMBL" id="WIGM01000467">
    <property type="protein sequence ID" value="KAF6824408.1"/>
    <property type="molecule type" value="Genomic_DNA"/>
</dbReference>
<dbReference type="Pfam" id="PF06985">
    <property type="entry name" value="HET"/>
    <property type="match status" value="1"/>
</dbReference>
<feature type="domain" description="Heterokaryon incompatibility" evidence="1">
    <location>
        <begin position="48"/>
        <end position="134"/>
    </location>
</feature>
<proteinExistence type="predicted"/>
<gene>
    <name evidence="2" type="ORF">CMUS01_10245</name>
</gene>
<protein>
    <recommendedName>
        <fullName evidence="1">Heterokaryon incompatibility domain-containing protein</fullName>
    </recommendedName>
</protein>
<dbReference type="PANTHER" id="PTHR24148:SF64">
    <property type="entry name" value="HETEROKARYON INCOMPATIBILITY DOMAIN-CONTAINING PROTEIN"/>
    <property type="match status" value="1"/>
</dbReference>